<keyword evidence="1" id="KW-0812">Transmembrane</keyword>
<dbReference type="Proteomes" id="UP000245535">
    <property type="component" value="Unassembled WGS sequence"/>
</dbReference>
<feature type="transmembrane region" description="Helical" evidence="1">
    <location>
        <begin position="95"/>
        <end position="115"/>
    </location>
</feature>
<reference evidence="2 3" key="1">
    <citation type="submission" date="2018-03" db="EMBL/GenBank/DDBJ databases">
        <title>Genomic Encyclopedia of Archaeal and Bacterial Type Strains, Phase II (KMG-II): from individual species to whole genera.</title>
        <authorList>
            <person name="Goeker M."/>
        </authorList>
    </citation>
    <scope>NUCLEOTIDE SEQUENCE [LARGE SCALE GENOMIC DNA]</scope>
    <source>
        <strain evidence="2 3">DSM 28229</strain>
    </source>
</reference>
<feature type="transmembrane region" description="Helical" evidence="1">
    <location>
        <begin position="52"/>
        <end position="75"/>
    </location>
</feature>
<name>A0A315YY26_SEDFL</name>
<organism evidence="2 3">
    <name type="scientific">Sediminitomix flava</name>
    <dbReference type="NCBI Taxonomy" id="379075"/>
    <lineage>
        <taxon>Bacteria</taxon>
        <taxon>Pseudomonadati</taxon>
        <taxon>Bacteroidota</taxon>
        <taxon>Cytophagia</taxon>
        <taxon>Cytophagales</taxon>
        <taxon>Flammeovirgaceae</taxon>
        <taxon>Sediminitomix</taxon>
    </lineage>
</organism>
<dbReference type="EMBL" id="QGDO01000011">
    <property type="protein sequence ID" value="PWJ34212.1"/>
    <property type="molecule type" value="Genomic_DNA"/>
</dbReference>
<gene>
    <name evidence="2" type="ORF">BC781_111122</name>
</gene>
<feature type="transmembrane region" description="Helical" evidence="1">
    <location>
        <begin position="21"/>
        <end position="40"/>
    </location>
</feature>
<protein>
    <submittedName>
        <fullName evidence="2">Uncharacterized protein</fullName>
    </submittedName>
</protein>
<evidence type="ECO:0000256" key="1">
    <source>
        <dbReference type="SAM" id="Phobius"/>
    </source>
</evidence>
<accession>A0A315YY26</accession>
<proteinExistence type="predicted"/>
<keyword evidence="3" id="KW-1185">Reference proteome</keyword>
<evidence type="ECO:0000313" key="2">
    <source>
        <dbReference type="EMBL" id="PWJ34212.1"/>
    </source>
</evidence>
<keyword evidence="1" id="KW-1133">Transmembrane helix</keyword>
<sequence length="233" mass="27338">MPTSYTLQEPSKKKKSVGLKILSFVLKPILLLGFPFWLMIRGCIFLYQYFEMYTWLAFILGLAITLFVLLIYVTFIYRKLLGKQFITPLEFRWNFYFTTVLLIGYCVFAMLSFSAKNSKHPEIQAEYTSLHPFLRLGVRTLMLMDKDLLITDAKRIPKDYKKMGLATKQLSLHYVQASGYSHAMDIRVNDRSEIRNFLVTIYFRMFGFNVIRHVGTADHLHVSLSPIEYPNRK</sequence>
<dbReference type="AlphaFoldDB" id="A0A315YY26"/>
<comment type="caution">
    <text evidence="2">The sequence shown here is derived from an EMBL/GenBank/DDBJ whole genome shotgun (WGS) entry which is preliminary data.</text>
</comment>
<keyword evidence="1" id="KW-0472">Membrane</keyword>
<evidence type="ECO:0000313" key="3">
    <source>
        <dbReference type="Proteomes" id="UP000245535"/>
    </source>
</evidence>